<dbReference type="GO" id="GO:0003677">
    <property type="term" value="F:DNA binding"/>
    <property type="evidence" value="ECO:0007669"/>
    <property type="project" value="TreeGrafter"/>
</dbReference>
<evidence type="ECO:0000259" key="1">
    <source>
        <dbReference type="Pfam" id="PF03184"/>
    </source>
</evidence>
<dbReference type="HOGENOM" id="CLU_013929_2_0_1"/>
<gene>
    <name evidence="2" type="ORF">M422DRAFT_96086</name>
</gene>
<dbReference type="PANTHER" id="PTHR19303">
    <property type="entry name" value="TRANSPOSON"/>
    <property type="match status" value="1"/>
</dbReference>
<feature type="non-terminal residue" evidence="2">
    <location>
        <position position="209"/>
    </location>
</feature>
<evidence type="ECO:0000313" key="3">
    <source>
        <dbReference type="Proteomes" id="UP000054279"/>
    </source>
</evidence>
<name>A0A0C9TUM0_SPHS4</name>
<reference evidence="2 3" key="1">
    <citation type="submission" date="2014-06" db="EMBL/GenBank/DDBJ databases">
        <title>Evolutionary Origins and Diversification of the Mycorrhizal Mutualists.</title>
        <authorList>
            <consortium name="DOE Joint Genome Institute"/>
            <consortium name="Mycorrhizal Genomics Consortium"/>
            <person name="Kohler A."/>
            <person name="Kuo A."/>
            <person name="Nagy L.G."/>
            <person name="Floudas D."/>
            <person name="Copeland A."/>
            <person name="Barry K.W."/>
            <person name="Cichocki N."/>
            <person name="Veneault-Fourrey C."/>
            <person name="LaButti K."/>
            <person name="Lindquist E.A."/>
            <person name="Lipzen A."/>
            <person name="Lundell T."/>
            <person name="Morin E."/>
            <person name="Murat C."/>
            <person name="Riley R."/>
            <person name="Ohm R."/>
            <person name="Sun H."/>
            <person name="Tunlid A."/>
            <person name="Henrissat B."/>
            <person name="Grigoriev I.V."/>
            <person name="Hibbett D.S."/>
            <person name="Martin F."/>
        </authorList>
    </citation>
    <scope>NUCLEOTIDE SEQUENCE [LARGE SCALE GENOMIC DNA]</scope>
    <source>
        <strain evidence="2 3">SS14</strain>
    </source>
</reference>
<dbReference type="InterPro" id="IPR050863">
    <property type="entry name" value="CenT-Element_Derived"/>
</dbReference>
<evidence type="ECO:0000313" key="2">
    <source>
        <dbReference type="EMBL" id="KIJ25534.1"/>
    </source>
</evidence>
<organism evidence="2 3">
    <name type="scientific">Sphaerobolus stellatus (strain SS14)</name>
    <dbReference type="NCBI Taxonomy" id="990650"/>
    <lineage>
        <taxon>Eukaryota</taxon>
        <taxon>Fungi</taxon>
        <taxon>Dikarya</taxon>
        <taxon>Basidiomycota</taxon>
        <taxon>Agaricomycotina</taxon>
        <taxon>Agaricomycetes</taxon>
        <taxon>Phallomycetidae</taxon>
        <taxon>Geastrales</taxon>
        <taxon>Sphaerobolaceae</taxon>
        <taxon>Sphaerobolus</taxon>
    </lineage>
</organism>
<feature type="domain" description="DDE-1" evidence="1">
    <location>
        <begin position="126"/>
        <end position="205"/>
    </location>
</feature>
<sequence>HPEVKAKQPQRLNPKHAHAFNPATFKAHSELLAEIISKYEIPVENIYNTDEKESQLGGGQKASTREQIFGASDENMYILKGDSLLLITFIEMVCADDTVSLGVIMPPEATGDWHAAEGIGCFSQSVNRWTDNFICNQWFEKTFIPFVKGCNISGKPILLISEGHQSHETPEMHALAFNNCIILYYLPPKTTHKLQPLDVGVFGPLQLAW</sequence>
<feature type="non-terminal residue" evidence="2">
    <location>
        <position position="1"/>
    </location>
</feature>
<dbReference type="PANTHER" id="PTHR19303:SF74">
    <property type="entry name" value="POGO TRANSPOSABLE ELEMENT WITH KRAB DOMAIN"/>
    <property type="match status" value="1"/>
</dbReference>
<protein>
    <recommendedName>
        <fullName evidence="1">DDE-1 domain-containing protein</fullName>
    </recommendedName>
</protein>
<dbReference type="EMBL" id="KN837410">
    <property type="protein sequence ID" value="KIJ25534.1"/>
    <property type="molecule type" value="Genomic_DNA"/>
</dbReference>
<proteinExistence type="predicted"/>
<keyword evidence="3" id="KW-1185">Reference proteome</keyword>
<dbReference type="Proteomes" id="UP000054279">
    <property type="component" value="Unassembled WGS sequence"/>
</dbReference>
<dbReference type="InterPro" id="IPR004875">
    <property type="entry name" value="DDE_SF_endonuclease_dom"/>
</dbReference>
<accession>A0A0C9TUM0</accession>
<dbReference type="OrthoDB" id="3064354at2759"/>
<dbReference type="GO" id="GO:0005634">
    <property type="term" value="C:nucleus"/>
    <property type="evidence" value="ECO:0007669"/>
    <property type="project" value="TreeGrafter"/>
</dbReference>
<dbReference type="AlphaFoldDB" id="A0A0C9TUM0"/>
<dbReference type="Pfam" id="PF03184">
    <property type="entry name" value="DDE_1"/>
    <property type="match status" value="1"/>
</dbReference>